<dbReference type="Pfam" id="PF02657">
    <property type="entry name" value="SufE"/>
    <property type="match status" value="1"/>
</dbReference>
<dbReference type="AlphaFoldDB" id="A0A8J7CNN4"/>
<dbReference type="PANTHER" id="PTHR43597:SF5">
    <property type="entry name" value="SUFE-LIKE PROTEIN 2, CHLOROPLASTIC"/>
    <property type="match status" value="1"/>
</dbReference>
<evidence type="ECO:0000259" key="2">
    <source>
        <dbReference type="Pfam" id="PF02657"/>
    </source>
</evidence>
<protein>
    <submittedName>
        <fullName evidence="3">SufE family protein</fullName>
    </submittedName>
</protein>
<dbReference type="EMBL" id="JACZHT010000001">
    <property type="protein sequence ID" value="MBE1236092.1"/>
    <property type="molecule type" value="Genomic_DNA"/>
</dbReference>
<proteinExistence type="inferred from homology"/>
<dbReference type="SUPFAM" id="SSF82649">
    <property type="entry name" value="SufE/NifU"/>
    <property type="match status" value="1"/>
</dbReference>
<dbReference type="InterPro" id="IPR003808">
    <property type="entry name" value="Fe-S_metab-assoc_dom"/>
</dbReference>
<comment type="similarity">
    <text evidence="1">Belongs to the SufE family.</text>
</comment>
<feature type="domain" description="Fe-S metabolism associated" evidence="2">
    <location>
        <begin position="13"/>
        <end position="137"/>
    </location>
</feature>
<organism evidence="3 4">
    <name type="scientific">Phaeovibrio sulfidiphilus</name>
    <dbReference type="NCBI Taxonomy" id="1220600"/>
    <lineage>
        <taxon>Bacteria</taxon>
        <taxon>Pseudomonadati</taxon>
        <taxon>Pseudomonadota</taxon>
        <taxon>Alphaproteobacteria</taxon>
        <taxon>Rhodospirillales</taxon>
        <taxon>Rhodospirillaceae</taxon>
        <taxon>Phaeovibrio</taxon>
    </lineage>
</organism>
<name>A0A8J7CNN4_9PROT</name>
<gene>
    <name evidence="3" type="ORF">IHV25_00255</name>
</gene>
<dbReference type="RefSeq" id="WP_192532976.1">
    <property type="nucleotide sequence ID" value="NZ_JACZHT010000001.1"/>
</dbReference>
<reference evidence="3" key="1">
    <citation type="submission" date="2020-10" db="EMBL/GenBank/DDBJ databases">
        <title>Genome sequence of the unusual species of purple photosynthetic bacteria, Phaeovibrio sulfidiphilus DSM 23193, type strain.</title>
        <authorList>
            <person name="Kyndt J.A."/>
            <person name="Meyer T.E."/>
        </authorList>
    </citation>
    <scope>NUCLEOTIDE SEQUENCE</scope>
    <source>
        <strain evidence="3">DSM 23193</strain>
    </source>
</reference>
<accession>A0A8J7CNN4</accession>
<keyword evidence="4" id="KW-1185">Reference proteome</keyword>
<dbReference type="Proteomes" id="UP000631034">
    <property type="component" value="Unassembled WGS sequence"/>
</dbReference>
<evidence type="ECO:0000313" key="4">
    <source>
        <dbReference type="Proteomes" id="UP000631034"/>
    </source>
</evidence>
<evidence type="ECO:0000313" key="3">
    <source>
        <dbReference type="EMBL" id="MBE1236092.1"/>
    </source>
</evidence>
<dbReference type="Gene3D" id="3.90.1010.10">
    <property type="match status" value="1"/>
</dbReference>
<dbReference type="PANTHER" id="PTHR43597">
    <property type="entry name" value="SULFUR ACCEPTOR PROTEIN CSDE"/>
    <property type="match status" value="1"/>
</dbReference>
<sequence length="146" mass="16279">MTELEALGADDLVETFGLFDDWEDRYRYLIDLGRKLPPFPEEARTDAARVPGCMSQVWLLPRVQDDPDGTRRLFFLVDSDAHIVRGLAAVMLVLYSGKTSDQILATDAERELSRMGLAAHISPNRRNGVASMEAVIKGCARRAGDR</sequence>
<evidence type="ECO:0000256" key="1">
    <source>
        <dbReference type="ARBA" id="ARBA00010282"/>
    </source>
</evidence>
<comment type="caution">
    <text evidence="3">The sequence shown here is derived from an EMBL/GenBank/DDBJ whole genome shotgun (WGS) entry which is preliminary data.</text>
</comment>